<comment type="similarity">
    <text evidence="1">Belongs to the putative lipase ROG1 family.</text>
</comment>
<dbReference type="EMBL" id="LN890572">
    <property type="protein sequence ID" value="CUS24346.1"/>
    <property type="molecule type" value="Genomic_DNA"/>
</dbReference>
<dbReference type="OrthoDB" id="5592486at2759"/>
<proteinExistence type="inferred from homology"/>
<organism evidence="3 4">
    <name type="scientific">Lachancea quebecensis</name>
    <dbReference type="NCBI Taxonomy" id="1654605"/>
    <lineage>
        <taxon>Eukaryota</taxon>
        <taxon>Fungi</taxon>
        <taxon>Dikarya</taxon>
        <taxon>Ascomycota</taxon>
        <taxon>Saccharomycotina</taxon>
        <taxon>Saccharomycetes</taxon>
        <taxon>Saccharomycetales</taxon>
        <taxon>Saccharomycetaceae</taxon>
        <taxon>Lachancea</taxon>
    </lineage>
</organism>
<gene>
    <name evidence="3" type="ORF">LAQU0_S15e02432g</name>
</gene>
<dbReference type="Gene3D" id="3.40.50.1820">
    <property type="entry name" value="alpha/beta hydrolase"/>
    <property type="match status" value="1"/>
</dbReference>
<dbReference type="Pfam" id="PF05057">
    <property type="entry name" value="DUF676"/>
    <property type="match status" value="1"/>
</dbReference>
<evidence type="ECO:0000313" key="3">
    <source>
        <dbReference type="EMBL" id="CUS24346.1"/>
    </source>
</evidence>
<dbReference type="PANTHER" id="PTHR11440">
    <property type="entry name" value="LECITHIN-CHOLESTEROL ACYLTRANSFERASE-RELATED"/>
    <property type="match status" value="1"/>
</dbReference>
<sequence length="406" mass="46129">MSDISTRSSYNSGKKPWINWKRIRSLLEPRQASLRRIHAAHDDLDFEQFTKTYFKTITDRVKYGEAITQIPKKSEFTAPKNPIVLCHGFSGFDRLILVPSIARITRVLNNHTASSNSEQLLENDTEDSRMKGLLEIEYWFGVKEALEAKGCTVISARVPGFASIEERARTLNEFIERETKHLRLSQKASDIYNTPNAKDEREPQKRIKVNLIAHSMGGLDSRFLISRIPNKNFEVLSLTTVSTPHRGSEMADFLVGLASDMQKGLPSESTVKLLPPAIYELTTTSMKDFNKTTPDSKDVAYFSYGASCQPKWFNLFYASWQLMFSLSGGEPNDGLVTVRSSKWGNYMGTLQNTDHLDVINWKNRLQKEVASKVFKFSDSIKEQVEPELDVLDFYLSIADNLAKKGF</sequence>
<accession>A0A0P1KVP6</accession>
<evidence type="ECO:0000313" key="4">
    <source>
        <dbReference type="Proteomes" id="UP000236544"/>
    </source>
</evidence>
<dbReference type="Proteomes" id="UP000236544">
    <property type="component" value="Unassembled WGS sequence"/>
</dbReference>
<dbReference type="AlphaFoldDB" id="A0A0P1KVP6"/>
<dbReference type="SUPFAM" id="SSF53474">
    <property type="entry name" value="alpha/beta-Hydrolases"/>
    <property type="match status" value="1"/>
</dbReference>
<keyword evidence="4" id="KW-1185">Reference proteome</keyword>
<evidence type="ECO:0000259" key="2">
    <source>
        <dbReference type="Pfam" id="PF05057"/>
    </source>
</evidence>
<name>A0A0P1KVP6_9SACH</name>
<evidence type="ECO:0000256" key="1">
    <source>
        <dbReference type="ARBA" id="ARBA00007920"/>
    </source>
</evidence>
<dbReference type="InterPro" id="IPR029058">
    <property type="entry name" value="AB_hydrolase_fold"/>
</dbReference>
<dbReference type="InterPro" id="IPR007751">
    <property type="entry name" value="DUF676_lipase-like"/>
</dbReference>
<reference evidence="4" key="1">
    <citation type="submission" date="2015-10" db="EMBL/GenBank/DDBJ databases">
        <authorList>
            <person name="Devillers H."/>
        </authorList>
    </citation>
    <scope>NUCLEOTIDE SEQUENCE [LARGE SCALE GENOMIC DNA]</scope>
</reference>
<feature type="domain" description="DUF676" evidence="2">
    <location>
        <begin position="203"/>
        <end position="252"/>
    </location>
</feature>
<protein>
    <submittedName>
        <fullName evidence="3">LAQU0S15e02432g1_1</fullName>
    </submittedName>
</protein>